<keyword evidence="1" id="KW-0472">Membrane</keyword>
<feature type="transmembrane region" description="Helical" evidence="1">
    <location>
        <begin position="136"/>
        <end position="157"/>
    </location>
</feature>
<keyword evidence="3" id="KW-1185">Reference proteome</keyword>
<reference evidence="2 3" key="1">
    <citation type="submission" date="2019-08" db="EMBL/GenBank/DDBJ databases">
        <title>Actinomadura sp. nov. CYP1-5 isolated from mountain soil.</title>
        <authorList>
            <person name="Songsumanus A."/>
            <person name="Kuncharoen N."/>
            <person name="Kudo T."/>
            <person name="Yuki M."/>
            <person name="Igarashi Y."/>
            <person name="Tanasupawat S."/>
        </authorList>
    </citation>
    <scope>NUCLEOTIDE SEQUENCE [LARGE SCALE GENOMIC DNA]</scope>
    <source>
        <strain evidence="2 3">GKU157</strain>
    </source>
</reference>
<organism evidence="2 3">
    <name type="scientific">Actinomadura syzygii</name>
    <dbReference type="NCBI Taxonomy" id="1427538"/>
    <lineage>
        <taxon>Bacteria</taxon>
        <taxon>Bacillati</taxon>
        <taxon>Actinomycetota</taxon>
        <taxon>Actinomycetes</taxon>
        <taxon>Streptosporangiales</taxon>
        <taxon>Thermomonosporaceae</taxon>
        <taxon>Actinomadura</taxon>
    </lineage>
</organism>
<gene>
    <name evidence="2" type="ORF">FXF65_13455</name>
</gene>
<evidence type="ECO:0000313" key="2">
    <source>
        <dbReference type="EMBL" id="TYC15112.1"/>
    </source>
</evidence>
<evidence type="ECO:0000256" key="1">
    <source>
        <dbReference type="SAM" id="Phobius"/>
    </source>
</evidence>
<dbReference type="EMBL" id="VSFF01000005">
    <property type="protein sequence ID" value="TYC15112.1"/>
    <property type="molecule type" value="Genomic_DNA"/>
</dbReference>
<name>A0A5D0UBP5_9ACTN</name>
<protein>
    <submittedName>
        <fullName evidence="2">Uncharacterized protein</fullName>
    </submittedName>
</protein>
<evidence type="ECO:0000313" key="3">
    <source>
        <dbReference type="Proteomes" id="UP000322634"/>
    </source>
</evidence>
<dbReference type="Proteomes" id="UP000322634">
    <property type="component" value="Unassembled WGS sequence"/>
</dbReference>
<feature type="transmembrane region" description="Helical" evidence="1">
    <location>
        <begin position="102"/>
        <end position="124"/>
    </location>
</feature>
<accession>A0A5D0UBP5</accession>
<dbReference type="OrthoDB" id="3478132at2"/>
<proteinExistence type="predicted"/>
<keyword evidence="1" id="KW-0812">Transmembrane</keyword>
<sequence length="162" mass="17670">MDENDGIRRDLVLRVLVWGTVVYFLLIGFALDQHALFELKAPPGAARLHQAKTAHADALDTKAQSLAQTDPVAATDLRAQAAQIRFEIDTAVKDQSDSRYRAIGLIAGTLAFALLYPFLIYATYRRTEPRGSSDLIPLKAALAYGVTMSVLTTTAAITTSYQ</sequence>
<feature type="transmembrane region" description="Helical" evidence="1">
    <location>
        <begin position="12"/>
        <end position="31"/>
    </location>
</feature>
<comment type="caution">
    <text evidence="2">The sequence shown here is derived from an EMBL/GenBank/DDBJ whole genome shotgun (WGS) entry which is preliminary data.</text>
</comment>
<dbReference type="RefSeq" id="WP_148350262.1">
    <property type="nucleotide sequence ID" value="NZ_JBHSBF010000027.1"/>
</dbReference>
<dbReference type="AlphaFoldDB" id="A0A5D0UBP5"/>
<keyword evidence="1" id="KW-1133">Transmembrane helix</keyword>